<keyword evidence="2" id="KW-1185">Reference proteome</keyword>
<reference evidence="1 2" key="1">
    <citation type="submission" date="2019-01" db="EMBL/GenBank/DDBJ databases">
        <title>Sequencing of cultivated peanut Arachis hypogaea provides insights into genome evolution and oil improvement.</title>
        <authorList>
            <person name="Chen X."/>
        </authorList>
    </citation>
    <scope>NUCLEOTIDE SEQUENCE [LARGE SCALE GENOMIC DNA]</scope>
    <source>
        <strain evidence="2">cv. Fuhuasheng</strain>
        <tissue evidence="1">Leaves</tissue>
    </source>
</reference>
<dbReference type="AlphaFoldDB" id="A0A445AHE3"/>
<proteinExistence type="predicted"/>
<name>A0A445AHE3_ARAHY</name>
<dbReference type="EMBL" id="SDMP01000012">
    <property type="protein sequence ID" value="RYR25863.1"/>
    <property type="molecule type" value="Genomic_DNA"/>
</dbReference>
<evidence type="ECO:0000313" key="2">
    <source>
        <dbReference type="Proteomes" id="UP000289738"/>
    </source>
</evidence>
<gene>
    <name evidence="1" type="ORF">Ahy_B02g059889</name>
</gene>
<evidence type="ECO:0000313" key="1">
    <source>
        <dbReference type="EMBL" id="RYR25863.1"/>
    </source>
</evidence>
<dbReference type="Proteomes" id="UP000289738">
    <property type="component" value="Chromosome B02"/>
</dbReference>
<organism evidence="1 2">
    <name type="scientific">Arachis hypogaea</name>
    <name type="common">Peanut</name>
    <dbReference type="NCBI Taxonomy" id="3818"/>
    <lineage>
        <taxon>Eukaryota</taxon>
        <taxon>Viridiplantae</taxon>
        <taxon>Streptophyta</taxon>
        <taxon>Embryophyta</taxon>
        <taxon>Tracheophyta</taxon>
        <taxon>Spermatophyta</taxon>
        <taxon>Magnoliopsida</taxon>
        <taxon>eudicotyledons</taxon>
        <taxon>Gunneridae</taxon>
        <taxon>Pentapetalae</taxon>
        <taxon>rosids</taxon>
        <taxon>fabids</taxon>
        <taxon>Fabales</taxon>
        <taxon>Fabaceae</taxon>
        <taxon>Papilionoideae</taxon>
        <taxon>50 kb inversion clade</taxon>
        <taxon>dalbergioids sensu lato</taxon>
        <taxon>Dalbergieae</taxon>
        <taxon>Pterocarpus clade</taxon>
        <taxon>Arachis</taxon>
    </lineage>
</organism>
<accession>A0A445AHE3</accession>
<comment type="caution">
    <text evidence="1">The sequence shown here is derived from an EMBL/GenBank/DDBJ whole genome shotgun (WGS) entry which is preliminary data.</text>
</comment>
<sequence>MKYREVYDWFVRKCNVYLNSTCITRALKAAKKVVEGDEIKEYRLVQECARSRTRNEFDRNMNKVKLINEKAWEFLDKWPKEA</sequence>
<protein>
    <submittedName>
        <fullName evidence="1">Uncharacterized protein</fullName>
    </submittedName>
</protein>